<dbReference type="EMBL" id="JAIVGD010000005">
    <property type="protein sequence ID" value="KAH0773875.1"/>
    <property type="molecule type" value="Genomic_DNA"/>
</dbReference>
<comment type="caution">
    <text evidence="1">The sequence shown here is derived from an EMBL/GenBank/DDBJ whole genome shotgun (WGS) entry which is preliminary data.</text>
</comment>
<gene>
    <name evidence="1" type="ORF">KY290_011012</name>
</gene>
<reference evidence="1 2" key="1">
    <citation type="journal article" date="2021" name="bioRxiv">
        <title>Chromosome-scale and haplotype-resolved genome assembly of a tetraploid potato cultivar.</title>
        <authorList>
            <person name="Sun H."/>
            <person name="Jiao W.-B."/>
            <person name="Krause K."/>
            <person name="Campoy J.A."/>
            <person name="Goel M."/>
            <person name="Folz-Donahue K."/>
            <person name="Kukat C."/>
            <person name="Huettel B."/>
            <person name="Schneeberger K."/>
        </authorList>
    </citation>
    <scope>NUCLEOTIDE SEQUENCE [LARGE SCALE GENOMIC DNA]</scope>
    <source>
        <strain evidence="1">SolTubOtavaFocal</strain>
        <tissue evidence="1">Leaves</tissue>
    </source>
</reference>
<evidence type="ECO:0000313" key="2">
    <source>
        <dbReference type="Proteomes" id="UP000826656"/>
    </source>
</evidence>
<accession>A0ABQ7VZF7</accession>
<protein>
    <submittedName>
        <fullName evidence="1">Uncharacterized protein</fullName>
    </submittedName>
</protein>
<sequence>MFFSVWCVNEFDGRFIWKGTHLARDCPRIERITVLLARNEKLEEHQEENEEVASFCGPMVLIKGVDIDVSSMTKDSRYNSHAEAARAIKMGNSRNLFGKHVKCSWGSNPTSPGSNSNPLPQHAIRELPDIIAMDLATYERKFVLAKIDIGGYASIASAQSS</sequence>
<name>A0ABQ7VZF7_SOLTU</name>
<keyword evidence="2" id="KW-1185">Reference proteome</keyword>
<proteinExistence type="predicted"/>
<dbReference type="Proteomes" id="UP000826656">
    <property type="component" value="Unassembled WGS sequence"/>
</dbReference>
<evidence type="ECO:0000313" key="1">
    <source>
        <dbReference type="EMBL" id="KAH0773875.1"/>
    </source>
</evidence>
<organism evidence="1 2">
    <name type="scientific">Solanum tuberosum</name>
    <name type="common">Potato</name>
    <dbReference type="NCBI Taxonomy" id="4113"/>
    <lineage>
        <taxon>Eukaryota</taxon>
        <taxon>Viridiplantae</taxon>
        <taxon>Streptophyta</taxon>
        <taxon>Embryophyta</taxon>
        <taxon>Tracheophyta</taxon>
        <taxon>Spermatophyta</taxon>
        <taxon>Magnoliopsida</taxon>
        <taxon>eudicotyledons</taxon>
        <taxon>Gunneridae</taxon>
        <taxon>Pentapetalae</taxon>
        <taxon>asterids</taxon>
        <taxon>lamiids</taxon>
        <taxon>Solanales</taxon>
        <taxon>Solanaceae</taxon>
        <taxon>Solanoideae</taxon>
        <taxon>Solaneae</taxon>
        <taxon>Solanum</taxon>
    </lineage>
</organism>